<name>A0A3G9IME5_AERCA</name>
<dbReference type="Proteomes" id="UP001163285">
    <property type="component" value="Chromosome"/>
</dbReference>
<dbReference type="PANTHER" id="PTHR40036:SF1">
    <property type="entry name" value="MACROCIN O-METHYLTRANSFERASE"/>
    <property type="match status" value="1"/>
</dbReference>
<dbReference type="EMBL" id="CP110176">
    <property type="protein sequence ID" value="UZC87479.2"/>
    <property type="molecule type" value="Genomic_DNA"/>
</dbReference>
<evidence type="ECO:0000313" key="3">
    <source>
        <dbReference type="Proteomes" id="UP000266778"/>
    </source>
</evidence>
<accession>A0A3G9IME5</accession>
<evidence type="ECO:0000313" key="2">
    <source>
        <dbReference type="EMBL" id="UZC87479.2"/>
    </source>
</evidence>
<proteinExistence type="predicted"/>
<protein>
    <submittedName>
        <fullName evidence="1">Class I SAM-dependent methyltransferase</fullName>
    </submittedName>
    <submittedName>
        <fullName evidence="2">TylF/MycF/NovP-related O-methyltransferase</fullName>
        <ecNumber evidence="2">2.1.1.-</ecNumber>
    </submittedName>
</protein>
<dbReference type="Pfam" id="PF05711">
    <property type="entry name" value="TylF"/>
    <property type="match status" value="1"/>
</dbReference>
<dbReference type="GO" id="GO:0008168">
    <property type="term" value="F:methyltransferase activity"/>
    <property type="evidence" value="ECO:0007669"/>
    <property type="project" value="UniProtKB-KW"/>
</dbReference>
<dbReference type="InterPro" id="IPR029063">
    <property type="entry name" value="SAM-dependent_MTases_sf"/>
</dbReference>
<dbReference type="GO" id="GO:0032259">
    <property type="term" value="P:methylation"/>
    <property type="evidence" value="ECO:0007669"/>
    <property type="project" value="UniProtKB-KW"/>
</dbReference>
<organism evidence="1 3">
    <name type="scientific">Aeromonas caviae</name>
    <name type="common">Aeromonas punctata</name>
    <dbReference type="NCBI Taxonomy" id="648"/>
    <lineage>
        <taxon>Bacteria</taxon>
        <taxon>Pseudomonadati</taxon>
        <taxon>Pseudomonadota</taxon>
        <taxon>Gammaproteobacteria</taxon>
        <taxon>Aeromonadales</taxon>
        <taxon>Aeromonadaceae</taxon>
        <taxon>Aeromonas</taxon>
    </lineage>
</organism>
<dbReference type="Gene3D" id="3.40.50.150">
    <property type="entry name" value="Vaccinia Virus protein VP39"/>
    <property type="match status" value="1"/>
</dbReference>
<dbReference type="Proteomes" id="UP000266778">
    <property type="component" value="Chromosome"/>
</dbReference>
<dbReference type="EC" id="2.1.1.-" evidence="2"/>
<dbReference type="AlphaFoldDB" id="A0A3G9IME5"/>
<evidence type="ECO:0000313" key="1">
    <source>
        <dbReference type="EMBL" id="AXB03840.1"/>
    </source>
</evidence>
<sequence>MYLDLLSKVLTNKIYEPDSPKATPDEVDEIKKTLDLLMNDGINLNISAEDLTQILQYTKRSRNIHTYVSIDALNNIRDAITIINEKKIVGDVLDCGVLRRGTSIYMAGVLKSLNSSRKVYVADSFSGLPVPSTQDGIFANHFWHRFSKALPIYNLDCLASIDDVKENFNRYGLLDDNIVFMPGWFEDTLPSLSAANVKFSVVRIDADWYSSTKDVLDNVYHLISDGGFIIIDDYNLPGCKLAVDEFREKNGISKPLQIADEVAGVFFWIK</sequence>
<dbReference type="SUPFAM" id="SSF53335">
    <property type="entry name" value="S-adenosyl-L-methionine-dependent methyltransferases"/>
    <property type="match status" value="1"/>
</dbReference>
<keyword evidence="1" id="KW-0808">Transferase</keyword>
<reference evidence="2" key="2">
    <citation type="submission" date="2023-04" db="EMBL/GenBank/DDBJ databases">
        <title>Whole Genome Sequence of Multi-drug resistant Aeromonas caviae as a gut pathogen in newborn.</title>
        <authorList>
            <person name="Jadhav S.V."/>
            <person name="Saroj S.D."/>
            <person name="Saha U.B."/>
            <person name="Sen S."/>
            <person name="Kher A."/>
        </authorList>
    </citation>
    <scope>NUCLEOTIDE SEQUENCE</scope>
    <source>
        <strain evidence="2">SVJ23</strain>
    </source>
</reference>
<dbReference type="EMBL" id="CP025706">
    <property type="protein sequence ID" value="AXB03840.1"/>
    <property type="molecule type" value="Genomic_DNA"/>
</dbReference>
<keyword evidence="1" id="KW-0489">Methyltransferase</keyword>
<gene>
    <name evidence="1" type="ORF">C1C91_01175</name>
    <name evidence="2" type="ORF">OJY61_05980</name>
</gene>
<reference evidence="1" key="1">
    <citation type="journal article" date="2019" name="J Environ">
        <title>Genetic characterization and potential molecular dissemination mechanism of tet (31) gene in Aeromonas caviae from an oxytetracycline wastewater treatment system.</title>
        <authorList>
            <person name="Shi Y."/>
            <person name="Tian Z."/>
            <person name="Leclercq S.O."/>
            <person name="Zhang H."/>
            <person name="Yang M."/>
            <person name="Zhang Y."/>
        </authorList>
    </citation>
    <scope>NUCLEOTIDE SEQUENCE</scope>
    <source>
        <strain evidence="1">T25-39</strain>
    </source>
</reference>
<dbReference type="InterPro" id="IPR008884">
    <property type="entry name" value="TylF_MeTrfase"/>
</dbReference>
<dbReference type="RefSeq" id="WP_119196784.1">
    <property type="nucleotide sequence ID" value="NZ_AP019195.1"/>
</dbReference>
<dbReference type="PANTHER" id="PTHR40036">
    <property type="entry name" value="MACROCIN O-METHYLTRANSFERASE"/>
    <property type="match status" value="1"/>
</dbReference>